<organism evidence="1">
    <name type="scientific">Ixodes ricinus</name>
    <name type="common">Common tick</name>
    <name type="synonym">Acarus ricinus</name>
    <dbReference type="NCBI Taxonomy" id="34613"/>
    <lineage>
        <taxon>Eukaryota</taxon>
        <taxon>Metazoa</taxon>
        <taxon>Ecdysozoa</taxon>
        <taxon>Arthropoda</taxon>
        <taxon>Chelicerata</taxon>
        <taxon>Arachnida</taxon>
        <taxon>Acari</taxon>
        <taxon>Parasitiformes</taxon>
        <taxon>Ixodida</taxon>
        <taxon>Ixodoidea</taxon>
        <taxon>Ixodidae</taxon>
        <taxon>Ixodinae</taxon>
        <taxon>Ixodes</taxon>
    </lineage>
</organism>
<sequence length="82" mass="8964">MRFFSTAVLVVGSARNVADALCEEHLGSRRWKATGGANKSSPSVCFVFAFLGGLLGRFACRVGLGNRAEEGRWFEYLETNCD</sequence>
<evidence type="ECO:0000313" key="1">
    <source>
        <dbReference type="EMBL" id="MXU84717.1"/>
    </source>
</evidence>
<protein>
    <submittedName>
        <fullName evidence="1">Putative secreted protein</fullName>
    </submittedName>
</protein>
<reference evidence="1" key="1">
    <citation type="submission" date="2019-12" db="EMBL/GenBank/DDBJ databases">
        <title>An insight into the sialome of adult female Ixodes ricinus ticks feeding for 6 days.</title>
        <authorList>
            <person name="Perner J."/>
            <person name="Ribeiro J.M.C."/>
        </authorList>
    </citation>
    <scope>NUCLEOTIDE SEQUENCE</scope>
    <source>
        <strain evidence="1">Semi-engorged</strain>
        <tissue evidence="1">Salivary glands</tissue>
    </source>
</reference>
<name>A0A6B0U6E4_IXORI</name>
<dbReference type="AlphaFoldDB" id="A0A6B0U6E4"/>
<accession>A0A6B0U6E4</accession>
<dbReference type="EMBL" id="GIFC01002634">
    <property type="protein sequence ID" value="MXU84717.1"/>
    <property type="molecule type" value="Transcribed_RNA"/>
</dbReference>
<proteinExistence type="predicted"/>